<dbReference type="EMBL" id="KY000030">
    <property type="protein sequence ID" value="ASK41614.1"/>
    <property type="molecule type" value="Genomic_DNA"/>
</dbReference>
<protein>
    <recommendedName>
        <fullName evidence="1">Restriction endonuclease type I HsdR N-terminal domain-containing protein</fullName>
    </recommendedName>
</protein>
<geneLocation type="plasmid" evidence="3">
    <name>pTi_CFBP2413</name>
</geneLocation>
<accession>A0A2Z2PY25</accession>
<organism evidence="2">
    <name type="scientific">Agrobacterium tumefaciens</name>
    <dbReference type="NCBI Taxonomy" id="358"/>
    <lineage>
        <taxon>Bacteria</taxon>
        <taxon>Pseudomonadati</taxon>
        <taxon>Pseudomonadota</taxon>
        <taxon>Alphaproteobacteria</taxon>
        <taxon>Hyphomicrobiales</taxon>
        <taxon>Rhizobiaceae</taxon>
        <taxon>Rhizobium/Agrobacterium group</taxon>
        <taxon>Agrobacterium</taxon>
        <taxon>Agrobacterium tumefaciens complex</taxon>
    </lineage>
</organism>
<evidence type="ECO:0000313" key="3">
    <source>
        <dbReference type="EMBL" id="ASK47091.1"/>
    </source>
</evidence>
<dbReference type="GO" id="GO:0009307">
    <property type="term" value="P:DNA restriction-modification system"/>
    <property type="evidence" value="ECO:0007669"/>
    <property type="project" value="UniProtKB-KW"/>
</dbReference>
<keyword evidence="2" id="KW-0614">Plasmid</keyword>
<dbReference type="AlphaFoldDB" id="A0A2Z2PE36"/>
<dbReference type="GO" id="GO:0009035">
    <property type="term" value="F:type I site-specific deoxyribonuclease activity"/>
    <property type="evidence" value="ECO:0007669"/>
    <property type="project" value="UniProtKB-EC"/>
</dbReference>
<proteinExistence type="predicted"/>
<sequence length="782" mass="85766">MGGSVSDDSDKKQTEYDLETAISAAIEKAFPRLNAAGIQHQIEFTIRLGHATITANGRESWIKRGRADILLVLDDKPVAILELKRPDISVTDDDGKQGLSYARLLPVMAPFVVATNGDQLQIIETFSGQPFKAESPDEKAFEALMKSAGKVAAGDRDDAISTLMGSDPQIWTKAVAVASATAMSELTATSDHPRRPFGPLKIFRLATQRLVNQLGRSRLVLVSGPPLVGKTNVLEQLIRLTDTLDAGGLFLECGASEIFRKIADLLSDTLDWHVDPEAARNWVRQISRTDGPSLILAIDRLDPDDRDDVRMIEDLMSSRFGLGLRIVVGLDEDAIRRVVASSDGRRESVVGRHATIVEVTDLADREYVAALEALAKLGMGIMDGGEHSPDLRRAWLLQAMVTHVLGVKRKREGIAVFPAVPGLEVIAQARADFKDPELRRRFRGVAQAIVLDAQDQTKPYSMALQLMGRYFVRRETLEGRLSTSDTEWLIRSGYLNPSISAENTPMLNVTLPELLASELARLLAIELRERADDDPVDAAEWLAGAASNFLFGDIVAAQAFLDLGAVNRDLPYPLFRALADMTPFREQIHPGQHLQGWVEGVGDLELLPQEDGSVVLTIDGEEHTIDTEDDPGETIGNVFGWQILSQLASRRLTVQTESGQHRLDPQALLLVGTADFVLRQSRNDMLAESLPVHDGKGGGQFICHDAGVVEAITQSMLRYLSTEPLEARDSFLTAAMEVDSIYLTARLDIALQMVARSTDADLSTWAKEVLVKRVRPAFLGCK</sequence>
<evidence type="ECO:0000259" key="1">
    <source>
        <dbReference type="Pfam" id="PF04313"/>
    </source>
</evidence>
<dbReference type="EMBL" id="KY000061">
    <property type="protein sequence ID" value="ASK47091.1"/>
    <property type="molecule type" value="Genomic_DNA"/>
</dbReference>
<evidence type="ECO:0000313" key="2">
    <source>
        <dbReference type="EMBL" id="ASK41614.1"/>
    </source>
</evidence>
<name>A0A2Z2PE36_AGRTU</name>
<dbReference type="Pfam" id="PF04313">
    <property type="entry name" value="HSDR_N"/>
    <property type="match status" value="1"/>
</dbReference>
<accession>A0A2Z2PE36</accession>
<dbReference type="GO" id="GO:0003677">
    <property type="term" value="F:DNA binding"/>
    <property type="evidence" value="ECO:0007669"/>
    <property type="project" value="UniProtKB-KW"/>
</dbReference>
<dbReference type="Gene3D" id="3.90.1570.30">
    <property type="match status" value="1"/>
</dbReference>
<dbReference type="GO" id="GO:0005524">
    <property type="term" value="F:ATP binding"/>
    <property type="evidence" value="ECO:0007669"/>
    <property type="project" value="UniProtKB-KW"/>
</dbReference>
<feature type="domain" description="Restriction endonuclease type I HsdR N-terminal" evidence="1">
    <location>
        <begin position="23"/>
        <end position="129"/>
    </location>
</feature>
<dbReference type="InterPro" id="IPR007409">
    <property type="entry name" value="Restrct_endonuc_type1_HsdR_N"/>
</dbReference>
<geneLocation type="plasmid" evidence="2">
    <name>pTi_CFBP5767</name>
</geneLocation>
<reference evidence="2" key="1">
    <citation type="submission" date="2016-10" db="EMBL/GenBank/DDBJ databases">
        <title>Agrobacterium Ti plasmids: Classification based on T-DNA and Vir regions organization.</title>
        <authorList>
            <person name="Nabi N."/>
            <person name="Vial L."/>
            <person name="Ben Hafsa A."/>
            <person name="Chapulliot D."/>
            <person name="Berard A."/>
            <person name="Chauveau A."/>
            <person name="Le Paslier M.-C."/>
            <person name="Harzallah Skhiri F."/>
            <person name="Brunel D."/>
            <person name="Nesme X."/>
            <person name="Chaouachi M."/>
        </authorList>
    </citation>
    <scope>NUCLEOTIDE SEQUENCE</scope>
    <source>
        <strain evidence="3">CFBP2413</strain>
        <strain evidence="2">CFBP5767</strain>
        <plasmid evidence="3">pTi_CFBP2413</plasmid>
        <plasmid evidence="2">pTi_CFBP5767</plasmid>
    </source>
</reference>